<protein>
    <submittedName>
        <fullName evidence="3">(pine wood nematode) hypothetical protein</fullName>
    </submittedName>
</protein>
<feature type="transmembrane region" description="Helical" evidence="2">
    <location>
        <begin position="144"/>
        <end position="165"/>
    </location>
</feature>
<gene>
    <name evidence="3" type="ORF">BXYJ_LOCUS5094</name>
</gene>
<accession>A0A7I8WYJ4</accession>
<feature type="transmembrane region" description="Helical" evidence="2">
    <location>
        <begin position="192"/>
        <end position="215"/>
    </location>
</feature>
<keyword evidence="4" id="KW-1185">Reference proteome</keyword>
<evidence type="ECO:0000313" key="4">
    <source>
        <dbReference type="Proteomes" id="UP000659654"/>
    </source>
</evidence>
<dbReference type="EMBL" id="CAJFCV020000002">
    <property type="protein sequence ID" value="CAG9101263.1"/>
    <property type="molecule type" value="Genomic_DNA"/>
</dbReference>
<dbReference type="Proteomes" id="UP000659654">
    <property type="component" value="Unassembled WGS sequence"/>
</dbReference>
<name>A0A7I8WYJ4_BURXY</name>
<dbReference type="Proteomes" id="UP000582659">
    <property type="component" value="Unassembled WGS sequence"/>
</dbReference>
<evidence type="ECO:0000256" key="2">
    <source>
        <dbReference type="SAM" id="Phobius"/>
    </source>
</evidence>
<keyword evidence="2" id="KW-0812">Transmembrane</keyword>
<feature type="compositionally biased region" description="Basic and acidic residues" evidence="1">
    <location>
        <begin position="29"/>
        <end position="44"/>
    </location>
</feature>
<feature type="region of interest" description="Disordered" evidence="1">
    <location>
        <begin position="1"/>
        <end position="44"/>
    </location>
</feature>
<dbReference type="AlphaFoldDB" id="A0A7I8WYJ4"/>
<evidence type="ECO:0000313" key="3">
    <source>
        <dbReference type="EMBL" id="CAD5217556.1"/>
    </source>
</evidence>
<proteinExistence type="predicted"/>
<dbReference type="EMBL" id="CAJFDI010000002">
    <property type="protein sequence ID" value="CAD5217556.1"/>
    <property type="molecule type" value="Genomic_DNA"/>
</dbReference>
<feature type="transmembrane region" description="Helical" evidence="2">
    <location>
        <begin position="114"/>
        <end position="138"/>
    </location>
</feature>
<organism evidence="3 4">
    <name type="scientific">Bursaphelenchus xylophilus</name>
    <name type="common">Pinewood nematode worm</name>
    <name type="synonym">Aphelenchoides xylophilus</name>
    <dbReference type="NCBI Taxonomy" id="6326"/>
    <lineage>
        <taxon>Eukaryota</taxon>
        <taxon>Metazoa</taxon>
        <taxon>Ecdysozoa</taxon>
        <taxon>Nematoda</taxon>
        <taxon>Chromadorea</taxon>
        <taxon>Rhabditida</taxon>
        <taxon>Tylenchina</taxon>
        <taxon>Tylenchomorpha</taxon>
        <taxon>Aphelenchoidea</taxon>
        <taxon>Aphelenchoididae</taxon>
        <taxon>Bursaphelenchus</taxon>
    </lineage>
</organism>
<sequence>MDPLKSENVVLPHSLGPTFINPTQSPSRKRPEERPPRPVIEPRKSRGSLLRPKCRACAFFLCNYGILQADWGYFNNDIAFGPLGGPICYRNNTEDVQKCKDAFQGRFDADVGHAILTILALGPALGLIALCGLIHNVFSEMWETAASGTLLLIGTSLCVLGLIMANRQVDYMLHLNITDFINKPSYNEVSGAYIYIYGCSLLTSSFISVVGLFVVTVS</sequence>
<comment type="caution">
    <text evidence="3">The sequence shown here is derived from an EMBL/GenBank/DDBJ whole genome shotgun (WGS) entry which is preliminary data.</text>
</comment>
<keyword evidence="2" id="KW-1133">Transmembrane helix</keyword>
<keyword evidence="2" id="KW-0472">Membrane</keyword>
<evidence type="ECO:0000256" key="1">
    <source>
        <dbReference type="SAM" id="MobiDB-lite"/>
    </source>
</evidence>
<reference evidence="3" key="1">
    <citation type="submission" date="2020-09" db="EMBL/GenBank/DDBJ databases">
        <authorList>
            <person name="Kikuchi T."/>
        </authorList>
    </citation>
    <scope>NUCLEOTIDE SEQUENCE</scope>
    <source>
        <strain evidence="3">Ka4C1</strain>
    </source>
</reference>